<comment type="caution">
    <text evidence="2">The sequence shown here is derived from an EMBL/GenBank/DDBJ whole genome shotgun (WGS) entry which is preliminary data.</text>
</comment>
<protein>
    <submittedName>
        <fullName evidence="2">Uncharacterized protein</fullName>
    </submittedName>
</protein>
<sequence length="71" mass="7422">MGEKKAGKGATRLPAPSGGPSAAARWRIPTIPELWGSLTPEVLCRVMFHSGAFAVGRGMPPAPTPLQLIKT</sequence>
<dbReference type="Proteomes" id="UP000299102">
    <property type="component" value="Unassembled WGS sequence"/>
</dbReference>
<feature type="compositionally biased region" description="Low complexity" evidence="1">
    <location>
        <begin position="14"/>
        <end position="23"/>
    </location>
</feature>
<keyword evidence="3" id="KW-1185">Reference proteome</keyword>
<evidence type="ECO:0000313" key="2">
    <source>
        <dbReference type="EMBL" id="GBP43116.1"/>
    </source>
</evidence>
<feature type="region of interest" description="Disordered" evidence="1">
    <location>
        <begin position="1"/>
        <end position="23"/>
    </location>
</feature>
<proteinExistence type="predicted"/>
<evidence type="ECO:0000313" key="3">
    <source>
        <dbReference type="Proteomes" id="UP000299102"/>
    </source>
</evidence>
<organism evidence="2 3">
    <name type="scientific">Eumeta variegata</name>
    <name type="common">Bagworm moth</name>
    <name type="synonym">Eumeta japonica</name>
    <dbReference type="NCBI Taxonomy" id="151549"/>
    <lineage>
        <taxon>Eukaryota</taxon>
        <taxon>Metazoa</taxon>
        <taxon>Ecdysozoa</taxon>
        <taxon>Arthropoda</taxon>
        <taxon>Hexapoda</taxon>
        <taxon>Insecta</taxon>
        <taxon>Pterygota</taxon>
        <taxon>Neoptera</taxon>
        <taxon>Endopterygota</taxon>
        <taxon>Lepidoptera</taxon>
        <taxon>Glossata</taxon>
        <taxon>Ditrysia</taxon>
        <taxon>Tineoidea</taxon>
        <taxon>Psychidae</taxon>
        <taxon>Oiketicinae</taxon>
        <taxon>Eumeta</taxon>
    </lineage>
</organism>
<evidence type="ECO:0000256" key="1">
    <source>
        <dbReference type="SAM" id="MobiDB-lite"/>
    </source>
</evidence>
<accession>A0A4C1VV64</accession>
<dbReference type="AlphaFoldDB" id="A0A4C1VV64"/>
<dbReference type="EMBL" id="BGZK01000430">
    <property type="protein sequence ID" value="GBP43116.1"/>
    <property type="molecule type" value="Genomic_DNA"/>
</dbReference>
<reference evidence="2 3" key="1">
    <citation type="journal article" date="2019" name="Commun. Biol.">
        <title>The bagworm genome reveals a unique fibroin gene that provides high tensile strength.</title>
        <authorList>
            <person name="Kono N."/>
            <person name="Nakamura H."/>
            <person name="Ohtoshi R."/>
            <person name="Tomita M."/>
            <person name="Numata K."/>
            <person name="Arakawa K."/>
        </authorList>
    </citation>
    <scope>NUCLEOTIDE SEQUENCE [LARGE SCALE GENOMIC DNA]</scope>
</reference>
<name>A0A4C1VV64_EUMVA</name>
<gene>
    <name evidence="2" type="ORF">EVAR_40556_1</name>
</gene>